<comment type="catalytic activity">
    <reaction evidence="1">
        <text>ATP + H2O = ADP + phosphate + H(+)</text>
        <dbReference type="Rhea" id="RHEA:13065"/>
        <dbReference type="ChEBI" id="CHEBI:15377"/>
        <dbReference type="ChEBI" id="CHEBI:15378"/>
        <dbReference type="ChEBI" id="CHEBI:30616"/>
        <dbReference type="ChEBI" id="CHEBI:43474"/>
        <dbReference type="ChEBI" id="CHEBI:456216"/>
    </reaction>
</comment>
<dbReference type="InterPro" id="IPR027417">
    <property type="entry name" value="P-loop_NTPase"/>
</dbReference>
<dbReference type="Pfam" id="PF20439">
    <property type="entry name" value="SpoIVA_C"/>
    <property type="match status" value="1"/>
</dbReference>
<evidence type="ECO:0000313" key="5">
    <source>
        <dbReference type="EMBL" id="NBJ94282.1"/>
    </source>
</evidence>
<dbReference type="Gene3D" id="3.40.50.300">
    <property type="entry name" value="P-loop containing nucleotide triphosphate hydrolases"/>
    <property type="match status" value="1"/>
</dbReference>
<sequence length="495" mass="56200">MDLNVKKEYDLYNDIQLRCGGEIYIGVVGPVRTGKSTFIKRFMDLMVLPNMTESYEKERVVDELPQSAGGKTITTTEPKFIPKEAAKLSFGEGIEARVRLIDCVGYMVDGATGHMEDEAERMVKTPWFTEEIPFTQAAEIGTRKVINDHSTIGIVITCDGSFGDIPKENYEAAQERTIKELKKLKKPFVVLLNTAKPYSEDAIKLAEEIANKYSVSVMPVNCEQLKKEDIHQILENILYEFPLTMIEFYMPKWVEMLPPNHKMKVDLIERVKEIMSKYNCIRDVKNDPITLEGPFIKKCKMDSIDMADGCIRVWLDVDDAYYYEMLSDMVGETIDNEYHLLSVLKEMAKMKREYVKVLHAVDSVRQKGYGVVTPERSEIKLDKPEVTRHGNKFGVKIRAVSPSIHMIRANIETEISPIVGSEEQAQDLIRFISDSSQSEAGIWETNIFGKSVEQLVNDGITSKLTMIGDESQLKLQETMQKIVNDSNGGMVCIII</sequence>
<evidence type="ECO:0000259" key="4">
    <source>
        <dbReference type="Pfam" id="PF20439"/>
    </source>
</evidence>
<proteinExistence type="predicted"/>
<dbReference type="Proteomes" id="UP001154420">
    <property type="component" value="Unassembled WGS sequence"/>
</dbReference>
<comment type="function">
    <text evidence="1">ATPase. Has a role at an early stage in the morphogenesis of the spore coat.</text>
</comment>
<dbReference type="InterPro" id="IPR014201">
    <property type="entry name" value="Spore_IV_A"/>
</dbReference>
<dbReference type="GO" id="GO:0030435">
    <property type="term" value="P:sporulation resulting in formation of a cellular spore"/>
    <property type="evidence" value="ECO:0007669"/>
    <property type="project" value="UniProtKB-KW"/>
</dbReference>
<feature type="domain" description="Stage IV sporulation protein A middle" evidence="3">
    <location>
        <begin position="244"/>
        <end position="420"/>
    </location>
</feature>
<protein>
    <recommendedName>
        <fullName evidence="1">Stage IV sporulation protein A</fullName>
        <ecNumber evidence="1">3.6.1.-</ecNumber>
    </recommendedName>
    <alternativeName>
        <fullName evidence="1">Coat morphogenetic protein SpoIVA</fullName>
    </alternativeName>
</protein>
<dbReference type="GO" id="GO:0016887">
    <property type="term" value="F:ATP hydrolysis activity"/>
    <property type="evidence" value="ECO:0007669"/>
    <property type="project" value="InterPro"/>
</dbReference>
<dbReference type="EC" id="3.6.1.-" evidence="1"/>
<feature type="domain" description="Sporulation stage IV protein A C-terminal" evidence="4">
    <location>
        <begin position="421"/>
        <end position="495"/>
    </location>
</feature>
<keyword evidence="1" id="KW-0749">Sporulation</keyword>
<keyword evidence="1" id="KW-0378">Hydrolase</keyword>
<dbReference type="SUPFAM" id="SSF52540">
    <property type="entry name" value="P-loop containing nucleoside triphosphate hydrolases"/>
    <property type="match status" value="1"/>
</dbReference>
<feature type="domain" description="Stage IV sporulation protein A ATPase" evidence="2">
    <location>
        <begin position="8"/>
        <end position="242"/>
    </location>
</feature>
<dbReference type="OrthoDB" id="9761464at2"/>
<name>A0A9X5BJS6_9FIRM</name>
<keyword evidence="1" id="KW-0067">ATP-binding</keyword>
<dbReference type="Pfam" id="PF09547">
    <property type="entry name" value="SpoIVA_ATPase"/>
    <property type="match status" value="1"/>
</dbReference>
<keyword evidence="1" id="KW-0547">Nucleotide-binding</keyword>
<comment type="subcellular location">
    <subcellularLocation>
        <location evidence="1">Cytoplasm</location>
    </subcellularLocation>
</comment>
<reference evidence="5" key="1">
    <citation type="submission" date="2018-09" db="EMBL/GenBank/DDBJ databases">
        <title>Murine metabolic-syndrome-specific gut microbial biobank.</title>
        <authorList>
            <person name="Liu C."/>
        </authorList>
    </citation>
    <scope>NUCLEOTIDE SEQUENCE</scope>
    <source>
        <strain evidence="5">D42-62</strain>
    </source>
</reference>
<dbReference type="AlphaFoldDB" id="A0A9X5BJS6"/>
<comment type="caution">
    <text evidence="5">The sequence shown here is derived from an EMBL/GenBank/DDBJ whole genome shotgun (WGS) entry which is preliminary data.</text>
</comment>
<keyword evidence="6" id="KW-1185">Reference proteome</keyword>
<organism evidence="5 6">
    <name type="scientific">Parablautia muri</name>
    <dbReference type="NCBI Taxonomy" id="2320879"/>
    <lineage>
        <taxon>Bacteria</taxon>
        <taxon>Bacillati</taxon>
        <taxon>Bacillota</taxon>
        <taxon>Clostridia</taxon>
        <taxon>Lachnospirales</taxon>
        <taxon>Lachnospiraceae</taxon>
        <taxon>Parablautia</taxon>
    </lineage>
</organism>
<dbReference type="InterPro" id="IPR046841">
    <property type="entry name" value="SpoIVA_middle"/>
</dbReference>
<evidence type="ECO:0000256" key="1">
    <source>
        <dbReference type="PIRNR" id="PIRNR007466"/>
    </source>
</evidence>
<dbReference type="InterPro" id="IPR046842">
    <property type="entry name" value="SpoIVA_ATPase"/>
</dbReference>
<accession>A0A9X5BJS6</accession>
<dbReference type="Pfam" id="PF20438">
    <property type="entry name" value="SpoIVA_middle"/>
    <property type="match status" value="1"/>
</dbReference>
<evidence type="ECO:0000259" key="2">
    <source>
        <dbReference type="Pfam" id="PF09547"/>
    </source>
</evidence>
<dbReference type="RefSeq" id="WP_160561322.1">
    <property type="nucleotide sequence ID" value="NZ_QZDT01000034.1"/>
</dbReference>
<dbReference type="InterPro" id="IPR046840">
    <property type="entry name" value="SpoIVA_C"/>
</dbReference>
<dbReference type="NCBIfam" id="TIGR02836">
    <property type="entry name" value="spore_IV_A"/>
    <property type="match status" value="1"/>
</dbReference>
<dbReference type="GO" id="GO:0005737">
    <property type="term" value="C:cytoplasm"/>
    <property type="evidence" value="ECO:0007669"/>
    <property type="project" value="UniProtKB-SubCell"/>
</dbReference>
<gene>
    <name evidence="5" type="primary">spoIVA</name>
    <name evidence="5" type="ORF">D5281_17235</name>
</gene>
<dbReference type="EMBL" id="QZDT01000034">
    <property type="protein sequence ID" value="NBJ94282.1"/>
    <property type="molecule type" value="Genomic_DNA"/>
</dbReference>
<evidence type="ECO:0000259" key="3">
    <source>
        <dbReference type="Pfam" id="PF20438"/>
    </source>
</evidence>
<dbReference type="CDD" id="cd00882">
    <property type="entry name" value="Ras_like_GTPase"/>
    <property type="match status" value="1"/>
</dbReference>
<dbReference type="GO" id="GO:0005524">
    <property type="term" value="F:ATP binding"/>
    <property type="evidence" value="ECO:0007669"/>
    <property type="project" value="UniProtKB-KW"/>
</dbReference>
<keyword evidence="1" id="KW-0963">Cytoplasm</keyword>
<dbReference type="PIRSF" id="PIRSF007466">
    <property type="entry name" value="SpoIVA"/>
    <property type="match status" value="1"/>
</dbReference>
<evidence type="ECO:0000313" key="6">
    <source>
        <dbReference type="Proteomes" id="UP001154420"/>
    </source>
</evidence>